<evidence type="ECO:0000313" key="2">
    <source>
        <dbReference type="EMBL" id="MPL74403.1"/>
    </source>
</evidence>
<sequence>MLRKGENIVSSVYLGTRKLSAVYQGERKIFPALISTTTGHENSPWTYSLPNRSRTTTPYTQYNYQDGTYTRTYGTPVTQNETAVISYADPNMWYYYANNSYREKSRVPIYTFSDGTFYEGESEVIREYGVDVSIWQYNDPIRTRQFIYQYSDVQKNGEFLQETAAEHLEYSGWSYNNLPNFRERIVTPYYTYSAYSPYEQRDGIPFYEQDNVKSSSTVWNYDYNLGKRSGVVTYIFDSGYSHNVTGVVQDYISKQTIDTGEYDGGECDMATFEYVDYKQQYDLYTWATSPSPTSSGLYNGPARRQKIEGLCGWVRSWSDWTNTGQLCDASGNLGYSCDGEWTVIYNRQARYYQFPDGSGVTATEYRAGAEYSRQQVHGQCGYMDPYSRAEVQYFGFSTEGQYEAYYSGLIGSIWRDENTGLYYASMSGTMLAEDGIYLINDTGSWQYSMYLNVLN</sequence>
<dbReference type="EMBL" id="VSSQ01000080">
    <property type="protein sequence ID" value="MPL74403.1"/>
    <property type="molecule type" value="Genomic_DNA"/>
</dbReference>
<accession>A0A644U661</accession>
<name>A0A644U661_9ZZZZ</name>
<reference evidence="1" key="1">
    <citation type="submission" date="2019-08" db="EMBL/GenBank/DDBJ databases">
        <authorList>
            <person name="Kucharzyk K."/>
            <person name="Murdoch R.W."/>
            <person name="Higgins S."/>
            <person name="Loffler F."/>
        </authorList>
    </citation>
    <scope>NUCLEOTIDE SEQUENCE</scope>
</reference>
<dbReference type="AlphaFoldDB" id="A0A644U661"/>
<proteinExistence type="predicted"/>
<dbReference type="EMBL" id="VSSQ01000080">
    <property type="protein sequence ID" value="MPL74342.1"/>
    <property type="molecule type" value="Genomic_DNA"/>
</dbReference>
<evidence type="ECO:0000313" key="1">
    <source>
        <dbReference type="EMBL" id="MPL74342.1"/>
    </source>
</evidence>
<comment type="caution">
    <text evidence="1">The sequence shown here is derived from an EMBL/GenBank/DDBJ whole genome shotgun (WGS) entry which is preliminary data.</text>
</comment>
<organism evidence="1">
    <name type="scientific">bioreactor metagenome</name>
    <dbReference type="NCBI Taxonomy" id="1076179"/>
    <lineage>
        <taxon>unclassified sequences</taxon>
        <taxon>metagenomes</taxon>
        <taxon>ecological metagenomes</taxon>
    </lineage>
</organism>
<protein>
    <submittedName>
        <fullName evidence="1">Uncharacterized protein</fullName>
    </submittedName>
</protein>
<gene>
    <name evidence="1" type="ORF">SDC9_20153</name>
    <name evidence="2" type="ORF">SDC9_20214</name>
</gene>